<comment type="pathway">
    <text evidence="3">Lipid metabolism.</text>
</comment>
<evidence type="ECO:0000313" key="24">
    <source>
        <dbReference type="Proteomes" id="UP000008837"/>
    </source>
</evidence>
<protein>
    <recommendedName>
        <fullName evidence="18">Ceramide very long chain fatty acid hydroxylase</fullName>
        <ecNumber evidence="18">1.-.-.-</ecNumber>
    </recommendedName>
</protein>
<evidence type="ECO:0000256" key="10">
    <source>
        <dbReference type="ARBA" id="ARBA00022832"/>
    </source>
</evidence>
<evidence type="ECO:0000256" key="9">
    <source>
        <dbReference type="ARBA" id="ARBA00022824"/>
    </source>
</evidence>
<evidence type="ECO:0000256" key="7">
    <source>
        <dbReference type="ARBA" id="ARBA00022692"/>
    </source>
</evidence>
<keyword evidence="11 19" id="KW-0862">Zinc</keyword>
<evidence type="ECO:0000256" key="19">
    <source>
        <dbReference type="PIRSR" id="PIRSR005149-1"/>
    </source>
</evidence>
<feature type="binding site" evidence="19">
    <location>
        <position position="347"/>
    </location>
    <ligand>
        <name>Zn(2+)</name>
        <dbReference type="ChEBI" id="CHEBI:29105"/>
        <label>1</label>
    </ligand>
</feature>
<feature type="transmembrane region" description="Helical" evidence="21">
    <location>
        <begin position="219"/>
        <end position="237"/>
    </location>
</feature>
<dbReference type="InterPro" id="IPR036400">
    <property type="entry name" value="Cyt_B5-like_heme/steroid_sf"/>
</dbReference>
<feature type="binding site" description="axial binding residue" evidence="20">
    <location>
        <position position="40"/>
    </location>
    <ligand>
        <name>heme</name>
        <dbReference type="ChEBI" id="CHEBI:30413"/>
    </ligand>
    <ligandPart>
        <name>Fe</name>
        <dbReference type="ChEBI" id="CHEBI:18248"/>
    </ligandPart>
</feature>
<feature type="transmembrane region" description="Helical" evidence="21">
    <location>
        <begin position="284"/>
        <end position="306"/>
    </location>
</feature>
<dbReference type="EC" id="1.-.-.-" evidence="18"/>
<dbReference type="STRING" id="425265.A8QA58"/>
<evidence type="ECO:0000256" key="3">
    <source>
        <dbReference type="ARBA" id="ARBA00005189"/>
    </source>
</evidence>
<dbReference type="PANTHER" id="PTHR12863">
    <property type="entry name" value="FATTY ACID HYDROXYLASE"/>
    <property type="match status" value="1"/>
</dbReference>
<evidence type="ECO:0000259" key="22">
    <source>
        <dbReference type="PROSITE" id="PS50255"/>
    </source>
</evidence>
<keyword evidence="15 18" id="KW-0443">Lipid metabolism</keyword>
<dbReference type="RefSeq" id="XP_001729150.1">
    <property type="nucleotide sequence ID" value="XM_001729098.1"/>
</dbReference>
<evidence type="ECO:0000256" key="21">
    <source>
        <dbReference type="SAM" id="Phobius"/>
    </source>
</evidence>
<evidence type="ECO:0000256" key="20">
    <source>
        <dbReference type="PIRSR" id="PIRSR005149-50"/>
    </source>
</evidence>
<evidence type="ECO:0000256" key="13">
    <source>
        <dbReference type="ARBA" id="ARBA00023002"/>
    </source>
</evidence>
<dbReference type="FunCoup" id="A8QA58">
    <property type="interactions" value="75"/>
</dbReference>
<dbReference type="InterPro" id="IPR001199">
    <property type="entry name" value="Cyt_B5-like_heme/steroid-bd"/>
</dbReference>
<comment type="cofactor">
    <cofactor evidence="18 19">
        <name>Zn(2+)</name>
        <dbReference type="ChEBI" id="CHEBI:29105"/>
    </cofactor>
    <text evidence="18 19">Binds 2 Zn(2+) ions per subunit that likely form a catalytic dimetal center.</text>
</comment>
<dbReference type="InterPro" id="IPR006694">
    <property type="entry name" value="Fatty_acid_hydroxylase"/>
</dbReference>
<dbReference type="PROSITE" id="PS00191">
    <property type="entry name" value="CYTOCHROME_B5_1"/>
    <property type="match status" value="1"/>
</dbReference>
<dbReference type="OrthoDB" id="2204368at2759"/>
<dbReference type="InParanoid" id="A8QA58"/>
<feature type="binding site" evidence="19">
    <location>
        <position position="324"/>
    </location>
    <ligand>
        <name>Zn(2+)</name>
        <dbReference type="ChEBI" id="CHEBI:29105"/>
        <label>1</label>
    </ligand>
</feature>
<evidence type="ECO:0000256" key="17">
    <source>
        <dbReference type="ARBA" id="ARBA00023160"/>
    </source>
</evidence>
<feature type="binding site" description="axial binding residue" evidence="20">
    <location>
        <position position="67"/>
    </location>
    <ligand>
        <name>heme</name>
        <dbReference type="ChEBI" id="CHEBI:30413"/>
    </ligand>
    <ligandPart>
        <name>Fe</name>
        <dbReference type="ChEBI" id="CHEBI:18248"/>
    </ligandPart>
</feature>
<dbReference type="AlphaFoldDB" id="A8QA58"/>
<feature type="binding site" evidence="19">
    <location>
        <position position="247"/>
    </location>
    <ligand>
        <name>Zn(2+)</name>
        <dbReference type="ChEBI" id="CHEBI:29105"/>
        <label>1</label>
    </ligand>
</feature>
<dbReference type="GO" id="GO:0006633">
    <property type="term" value="P:fatty acid biosynthetic process"/>
    <property type="evidence" value="ECO:0007669"/>
    <property type="project" value="UniProtKB-KW"/>
</dbReference>
<feature type="binding site" evidence="19">
    <location>
        <position position="270"/>
    </location>
    <ligand>
        <name>Zn(2+)</name>
        <dbReference type="ChEBI" id="CHEBI:29105"/>
        <label>1</label>
    </ligand>
</feature>
<keyword evidence="16 18" id="KW-0472">Membrane</keyword>
<accession>A8QA58</accession>
<keyword evidence="17 18" id="KW-0275">Fatty acid biosynthesis</keyword>
<evidence type="ECO:0000256" key="4">
    <source>
        <dbReference type="ARBA" id="ARBA00005747"/>
    </source>
</evidence>
<evidence type="ECO:0000256" key="5">
    <source>
        <dbReference type="ARBA" id="ARBA00022516"/>
    </source>
</evidence>
<dbReference type="InterPro" id="IPR014430">
    <property type="entry name" value="Scs7"/>
</dbReference>
<dbReference type="Gene3D" id="3.10.120.10">
    <property type="entry name" value="Cytochrome b5-like heme/steroid binding domain"/>
    <property type="match status" value="1"/>
</dbReference>
<keyword evidence="8 18" id="KW-0479">Metal-binding</keyword>
<dbReference type="Pfam" id="PF00173">
    <property type="entry name" value="Cyt-b5"/>
    <property type="match status" value="1"/>
</dbReference>
<evidence type="ECO:0000256" key="1">
    <source>
        <dbReference type="ARBA" id="ARBA00004477"/>
    </source>
</evidence>
<dbReference type="FunFam" id="3.10.120.10:FF:000002">
    <property type="entry name" value="Cytochrome b5 type B"/>
    <property type="match status" value="1"/>
</dbReference>
<name>A8QA58_MALGO</name>
<dbReference type="GO" id="GO:0005789">
    <property type="term" value="C:endoplasmic reticulum membrane"/>
    <property type="evidence" value="ECO:0007669"/>
    <property type="project" value="UniProtKB-SubCell"/>
</dbReference>
<proteinExistence type="inferred from homology"/>
<dbReference type="SUPFAM" id="SSF55856">
    <property type="entry name" value="Cytochrome b5-like heme/steroid binding domain"/>
    <property type="match status" value="1"/>
</dbReference>
<comment type="function">
    <text evidence="18">Ceramide hydroxylase involved in the hydroxylation of sphingolipid-associated very long chain fatty acids. Postulated to hydroxylate the very long chain fatty acid of dihydroceramides and phytoceramides at C-2.</text>
</comment>
<evidence type="ECO:0000313" key="23">
    <source>
        <dbReference type="EMBL" id="EDP41936.1"/>
    </source>
</evidence>
<dbReference type="SMART" id="SM01117">
    <property type="entry name" value="Cyt-b5"/>
    <property type="match status" value="1"/>
</dbReference>
<feature type="binding site" evidence="19">
    <location>
        <position position="242"/>
    </location>
    <ligand>
        <name>Zn(2+)</name>
        <dbReference type="ChEBI" id="CHEBI:29105"/>
        <label>1</label>
    </ligand>
</feature>
<feature type="binding site" evidence="19">
    <location>
        <position position="346"/>
    </location>
    <ligand>
        <name>Zn(2+)</name>
        <dbReference type="ChEBI" id="CHEBI:29105"/>
        <label>1</label>
    </ligand>
</feature>
<dbReference type="PIRSF" id="PIRSF005149">
    <property type="entry name" value="IPC-B_HD"/>
    <property type="match status" value="1"/>
</dbReference>
<comment type="cofactor">
    <cofactor evidence="20">
        <name>Fe cation</name>
        <dbReference type="ChEBI" id="CHEBI:24875"/>
    </cofactor>
</comment>
<sequence>MVDALTTYTRAEVAQHNKKEDCWVIFDKKVYNITEFIEDHPGGEDVVLEYAGKDVTAIMKDSLSHVHSRSAYLMLIDFHIGSLAQSEIDEEDQSQDGLPPPFLPADAHIADDFHPQETDMAKDFKHNKFLDLKKPLIPQMWTSSFTKEFYLEQVHIPRHCREPAKLMPYDFLEVFTKTPWYVIPILWLPIAAAFFHVSATQFKSQFTANGSTVLASTEGYSAAFGCFVFGVVFWTFLEYLFHRFIFHMDRVLPRHQFFYLLHFLLHGIHHFLPMDRYRLVMPPILFAILSFPMLLLAHAVFPPAIANGVISGSYSMYVVYDTMHYALHHSKLPEYVREQKRYHLEHHYKNYELGFGVTSKIWDYVFHTVLL</sequence>
<organism evidence="23 24">
    <name type="scientific">Malassezia globosa (strain ATCC MYA-4612 / CBS 7966)</name>
    <name type="common">Dandruff-associated fungus</name>
    <dbReference type="NCBI Taxonomy" id="425265"/>
    <lineage>
        <taxon>Eukaryota</taxon>
        <taxon>Fungi</taxon>
        <taxon>Dikarya</taxon>
        <taxon>Basidiomycota</taxon>
        <taxon>Ustilaginomycotina</taxon>
        <taxon>Malasseziomycetes</taxon>
        <taxon>Malasseziales</taxon>
        <taxon>Malasseziaceae</taxon>
        <taxon>Malassezia</taxon>
    </lineage>
</organism>
<dbReference type="KEGG" id="mgl:MGL_3617"/>
<dbReference type="GeneID" id="5853456"/>
<evidence type="ECO:0000256" key="6">
    <source>
        <dbReference type="ARBA" id="ARBA00022617"/>
    </source>
</evidence>
<dbReference type="VEuPathDB" id="FungiDB:MGL_3617"/>
<dbReference type="InterPro" id="IPR018506">
    <property type="entry name" value="Cyt_B5_heme-BS"/>
</dbReference>
<feature type="binding site" evidence="19">
    <location>
        <position position="266"/>
    </location>
    <ligand>
        <name>Zn(2+)</name>
        <dbReference type="ChEBI" id="CHEBI:29105"/>
        <label>1</label>
    </ligand>
</feature>
<feature type="domain" description="Cytochrome b5 heme-binding" evidence="22">
    <location>
        <begin position="5"/>
        <end position="84"/>
    </location>
</feature>
<dbReference type="GO" id="GO:0020037">
    <property type="term" value="F:heme binding"/>
    <property type="evidence" value="ECO:0007669"/>
    <property type="project" value="InterPro"/>
</dbReference>
<dbReference type="GO" id="GO:0005506">
    <property type="term" value="F:iron ion binding"/>
    <property type="evidence" value="ECO:0007669"/>
    <property type="project" value="UniProtKB-UniRule"/>
</dbReference>
<evidence type="ECO:0000256" key="16">
    <source>
        <dbReference type="ARBA" id="ARBA00023136"/>
    </source>
</evidence>
<evidence type="ECO:0000256" key="15">
    <source>
        <dbReference type="ARBA" id="ARBA00023098"/>
    </source>
</evidence>
<evidence type="ECO:0000256" key="11">
    <source>
        <dbReference type="ARBA" id="ARBA00022833"/>
    </source>
</evidence>
<dbReference type="PROSITE" id="PS50255">
    <property type="entry name" value="CYTOCHROME_B5_2"/>
    <property type="match status" value="1"/>
</dbReference>
<keyword evidence="6 20" id="KW-0349">Heme</keyword>
<keyword evidence="13 18" id="KW-0560">Oxidoreductase</keyword>
<comment type="pathway">
    <text evidence="2">Sphingolipid metabolism.</text>
</comment>
<feature type="binding site" evidence="19">
    <location>
        <position position="328"/>
    </location>
    <ligand>
        <name>Zn(2+)</name>
        <dbReference type="ChEBI" id="CHEBI:29105"/>
        <label>1</label>
    </ligand>
</feature>
<dbReference type="PRINTS" id="PR00363">
    <property type="entry name" value="CYTOCHROMEB5"/>
</dbReference>
<evidence type="ECO:0000256" key="14">
    <source>
        <dbReference type="ARBA" id="ARBA00023004"/>
    </source>
</evidence>
<keyword evidence="10 18" id="KW-0276">Fatty acid metabolism</keyword>
<feature type="binding site" evidence="19">
    <location>
        <position position="269"/>
    </location>
    <ligand>
        <name>Zn(2+)</name>
        <dbReference type="ChEBI" id="CHEBI:29105"/>
        <label>1</label>
    </ligand>
</feature>
<keyword evidence="12 21" id="KW-1133">Transmembrane helix</keyword>
<reference evidence="23 24" key="1">
    <citation type="journal article" date="2007" name="Proc. Natl. Acad. Sci. U.S.A.">
        <title>Dandruff-associated Malassezia genomes reveal convergent and divergent virulence traits shared with plant and human fungal pathogens.</title>
        <authorList>
            <person name="Xu J."/>
            <person name="Saunders C.W."/>
            <person name="Hu P."/>
            <person name="Grant R.A."/>
            <person name="Boekhout T."/>
            <person name="Kuramae E.E."/>
            <person name="Kronstad J.W."/>
            <person name="Deangelis Y.M."/>
            <person name="Reeder N.L."/>
            <person name="Johnstone K.R."/>
            <person name="Leland M."/>
            <person name="Fieno A.M."/>
            <person name="Begley W.M."/>
            <person name="Sun Y."/>
            <person name="Lacey M.P."/>
            <person name="Chaudhary T."/>
            <person name="Keough T."/>
            <person name="Chu L."/>
            <person name="Sears R."/>
            <person name="Yuan B."/>
            <person name="Dawson T.L.Jr."/>
        </authorList>
    </citation>
    <scope>NUCLEOTIDE SEQUENCE [LARGE SCALE GENOMIC DNA]</scope>
    <source>
        <strain evidence="24">ATCC MYA-4612 / CBS 7966</strain>
    </source>
</reference>
<comment type="caution">
    <text evidence="23">The sequence shown here is derived from an EMBL/GenBank/DDBJ whole genome shotgun (WGS) entry which is preliminary data.</text>
</comment>
<evidence type="ECO:0000256" key="12">
    <source>
        <dbReference type="ARBA" id="ARBA00022989"/>
    </source>
</evidence>
<keyword evidence="14 18" id="KW-0408">Iron</keyword>
<dbReference type="EMBL" id="AAYY01000014">
    <property type="protein sequence ID" value="EDP41936.1"/>
    <property type="molecule type" value="Genomic_DNA"/>
</dbReference>
<evidence type="ECO:0000256" key="18">
    <source>
        <dbReference type="PIRNR" id="PIRNR005149"/>
    </source>
</evidence>
<keyword evidence="7 21" id="KW-0812">Transmembrane</keyword>
<dbReference type="GO" id="GO:0080132">
    <property type="term" value="F:fatty acid 2-hydroxylase activity"/>
    <property type="evidence" value="ECO:0007669"/>
    <property type="project" value="InterPro"/>
</dbReference>
<evidence type="ECO:0000256" key="2">
    <source>
        <dbReference type="ARBA" id="ARBA00004991"/>
    </source>
</evidence>
<comment type="similarity">
    <text evidence="4 18">Belongs to the sterol desaturase family. SCS7 subfamily.</text>
</comment>
<feature type="binding site" evidence="19">
    <location>
        <position position="343"/>
    </location>
    <ligand>
        <name>Zn(2+)</name>
        <dbReference type="ChEBI" id="CHEBI:29105"/>
        <label>1</label>
    </ligand>
</feature>
<feature type="transmembrane region" description="Helical" evidence="21">
    <location>
        <begin position="180"/>
        <end position="199"/>
    </location>
</feature>
<dbReference type="Pfam" id="PF04116">
    <property type="entry name" value="FA_hydroxylase"/>
    <property type="match status" value="1"/>
</dbReference>
<keyword evidence="9 18" id="KW-0256">Endoplasmic reticulum</keyword>
<dbReference type="OMA" id="WTIIEYV"/>
<evidence type="ECO:0000256" key="8">
    <source>
        <dbReference type="ARBA" id="ARBA00022723"/>
    </source>
</evidence>
<dbReference type="PANTHER" id="PTHR12863:SF1">
    <property type="entry name" value="FATTY ACID 2-HYDROXYLASE"/>
    <property type="match status" value="1"/>
</dbReference>
<keyword evidence="5 18" id="KW-0444">Lipid biosynthesis</keyword>
<gene>
    <name evidence="23" type="ORF">MGL_3617</name>
</gene>
<keyword evidence="24" id="KW-1185">Reference proteome</keyword>
<comment type="subcellular location">
    <subcellularLocation>
        <location evidence="1">Endoplasmic reticulum membrane</location>
        <topology evidence="1">Multi-pass membrane protein</topology>
    </subcellularLocation>
</comment>
<dbReference type="Proteomes" id="UP000008837">
    <property type="component" value="Unassembled WGS sequence"/>
</dbReference>